<keyword evidence="2" id="KW-1185">Reference proteome</keyword>
<reference evidence="1 2" key="1">
    <citation type="submission" date="2017-12" db="EMBL/GenBank/DDBJ databases">
        <title>Gene loss provides genomic basis for host adaptation in cereal stripe rust fungi.</title>
        <authorList>
            <person name="Xia C."/>
        </authorList>
    </citation>
    <scope>NUCLEOTIDE SEQUENCE [LARGE SCALE GENOMIC DNA]</scope>
    <source>
        <strain evidence="1 2">93TX-2</strain>
    </source>
</reference>
<organism evidence="1 2">
    <name type="scientific">Puccinia striiformis</name>
    <dbReference type="NCBI Taxonomy" id="27350"/>
    <lineage>
        <taxon>Eukaryota</taxon>
        <taxon>Fungi</taxon>
        <taxon>Dikarya</taxon>
        <taxon>Basidiomycota</taxon>
        <taxon>Pucciniomycotina</taxon>
        <taxon>Pucciniomycetes</taxon>
        <taxon>Pucciniales</taxon>
        <taxon>Pucciniaceae</taxon>
        <taxon>Puccinia</taxon>
    </lineage>
</organism>
<name>A0A2S4UFK4_9BASI</name>
<proteinExistence type="predicted"/>
<comment type="caution">
    <text evidence="1">The sequence shown here is derived from an EMBL/GenBank/DDBJ whole genome shotgun (WGS) entry which is preliminary data.</text>
</comment>
<dbReference type="Proteomes" id="UP000238274">
    <property type="component" value="Unassembled WGS sequence"/>
</dbReference>
<reference evidence="2" key="3">
    <citation type="journal article" date="2018" name="Mol. Plant Microbe Interact.">
        <title>Genome sequence resources for the wheat stripe rust pathogen (Puccinia striiformis f. sp. tritici) and the barley stripe rust pathogen (Puccinia striiformis f. sp. hordei).</title>
        <authorList>
            <person name="Xia C."/>
            <person name="Wang M."/>
            <person name="Yin C."/>
            <person name="Cornejo O.E."/>
            <person name="Hulbert S.H."/>
            <person name="Chen X."/>
        </authorList>
    </citation>
    <scope>NUCLEOTIDE SEQUENCE [LARGE SCALE GENOMIC DNA]</scope>
    <source>
        <strain evidence="2">93TX-2</strain>
    </source>
</reference>
<reference evidence="2" key="2">
    <citation type="journal article" date="2018" name="BMC Genomics">
        <title>Genomic insights into host adaptation between the wheat stripe rust pathogen (Puccinia striiformis f. sp. tritici) and the barley stripe rust pathogen (Puccinia striiformis f. sp. hordei).</title>
        <authorList>
            <person name="Xia C."/>
            <person name="Wang M."/>
            <person name="Yin C."/>
            <person name="Cornejo O.E."/>
            <person name="Hulbert S.H."/>
            <person name="Chen X."/>
        </authorList>
    </citation>
    <scope>NUCLEOTIDE SEQUENCE [LARGE SCALE GENOMIC DNA]</scope>
    <source>
        <strain evidence="2">93TX-2</strain>
    </source>
</reference>
<dbReference type="VEuPathDB" id="FungiDB:PSHT_15331"/>
<protein>
    <submittedName>
        <fullName evidence="1">Uncharacterized protein</fullName>
    </submittedName>
</protein>
<dbReference type="EMBL" id="PKSM01000386">
    <property type="protein sequence ID" value="POV96060.1"/>
    <property type="molecule type" value="Genomic_DNA"/>
</dbReference>
<dbReference type="AlphaFoldDB" id="A0A2S4UFK4"/>
<sequence length="28" mass="3171">MARGVASSLINSVLPADCVEWDQFQYRN</sequence>
<evidence type="ECO:0000313" key="1">
    <source>
        <dbReference type="EMBL" id="POV96060.1"/>
    </source>
</evidence>
<accession>A0A2S4UFK4</accession>
<gene>
    <name evidence="1" type="ORF">PSHT_15331</name>
</gene>
<evidence type="ECO:0000313" key="2">
    <source>
        <dbReference type="Proteomes" id="UP000238274"/>
    </source>
</evidence>